<protein>
    <submittedName>
        <fullName evidence="2">Uncharacterized protein</fullName>
    </submittedName>
</protein>
<name>A0A4R0JXV6_9ACTN</name>
<keyword evidence="1" id="KW-0472">Membrane</keyword>
<comment type="caution">
    <text evidence="2">The sequence shown here is derived from an EMBL/GenBank/DDBJ whole genome shotgun (WGS) entry which is preliminary data.</text>
</comment>
<evidence type="ECO:0000313" key="2">
    <source>
        <dbReference type="EMBL" id="TCC51507.1"/>
    </source>
</evidence>
<sequence length="192" mass="20306">MTLSVLAGFFGGLLLLVAAVGGGFELRELKVPKVTAVGRLVSAVVGITLVFVAIMVSPVVAQSDEASRSIVPDSQTEAHAPSAAAETPTSIDFTIQDVLGEDQITEQVKVQVDDRVVGTLTVDVAHPTATLTVTVLKPGTHTYILSSLSTFDYEGEMVEVPGSGDGQLDVSAGKLFKLRYEFGEEELMLRLE</sequence>
<organism evidence="2 3">
    <name type="scientific">Kribbella pittospori</name>
    <dbReference type="NCBI Taxonomy" id="722689"/>
    <lineage>
        <taxon>Bacteria</taxon>
        <taxon>Bacillati</taxon>
        <taxon>Actinomycetota</taxon>
        <taxon>Actinomycetes</taxon>
        <taxon>Propionibacteriales</taxon>
        <taxon>Kribbellaceae</taxon>
        <taxon>Kribbella</taxon>
    </lineage>
</organism>
<keyword evidence="1" id="KW-1133">Transmembrane helix</keyword>
<proteinExistence type="predicted"/>
<dbReference type="Proteomes" id="UP000291144">
    <property type="component" value="Unassembled WGS sequence"/>
</dbReference>
<evidence type="ECO:0000313" key="3">
    <source>
        <dbReference type="Proteomes" id="UP000291144"/>
    </source>
</evidence>
<dbReference type="EMBL" id="SJKB01000023">
    <property type="protein sequence ID" value="TCC51507.1"/>
    <property type="molecule type" value="Genomic_DNA"/>
</dbReference>
<feature type="transmembrane region" description="Helical" evidence="1">
    <location>
        <begin position="37"/>
        <end position="61"/>
    </location>
</feature>
<evidence type="ECO:0000256" key="1">
    <source>
        <dbReference type="SAM" id="Phobius"/>
    </source>
</evidence>
<keyword evidence="1" id="KW-0812">Transmembrane</keyword>
<keyword evidence="3" id="KW-1185">Reference proteome</keyword>
<gene>
    <name evidence="2" type="ORF">E0H73_41050</name>
</gene>
<accession>A0A4R0JXV6</accession>
<reference evidence="2 3" key="1">
    <citation type="submission" date="2019-02" db="EMBL/GenBank/DDBJ databases">
        <title>Kribbella capetownensis sp. nov. and Kribbella speibonae sp. nov., isolated from soil.</title>
        <authorList>
            <person name="Curtis S.M."/>
            <person name="Norton I."/>
            <person name="Everest G.J."/>
            <person name="Meyers P.R."/>
        </authorList>
    </citation>
    <scope>NUCLEOTIDE SEQUENCE [LARGE SCALE GENOMIC DNA]</scope>
    <source>
        <strain evidence="2 3">NRRL B-24813</strain>
    </source>
</reference>
<dbReference type="RefSeq" id="WP_131365928.1">
    <property type="nucleotide sequence ID" value="NZ_SJKB01000023.1"/>
</dbReference>
<dbReference type="AlphaFoldDB" id="A0A4R0JXV6"/>